<keyword evidence="5" id="KW-0311">Gluconate utilization</keyword>
<evidence type="ECO:0000313" key="9">
    <source>
        <dbReference type="EMBL" id="KAK8866062.1"/>
    </source>
</evidence>
<dbReference type="InterPro" id="IPR006115">
    <property type="entry name" value="6PGDH_NADP-bd"/>
</dbReference>
<comment type="pathway">
    <text evidence="1">Carbohydrate degradation; pentose phosphate pathway; D-ribulose 5-phosphate from D-glucose 6-phosphate (oxidative stage): step 3/3.</text>
</comment>
<comment type="similarity">
    <text evidence="2">Belongs to the 6-phosphogluconate dehydrogenase family.</text>
</comment>
<dbReference type="SUPFAM" id="SSF48179">
    <property type="entry name" value="6-phosphogluconate dehydrogenase C-terminal domain-like"/>
    <property type="match status" value="1"/>
</dbReference>
<protein>
    <recommendedName>
        <fullName evidence="3">phosphogluconate dehydrogenase (NADP(+)-dependent, decarboxylating)</fullName>
        <ecNumber evidence="3">1.1.1.44</ecNumber>
    </recommendedName>
</protein>
<evidence type="ECO:0000259" key="8">
    <source>
        <dbReference type="SMART" id="SM01350"/>
    </source>
</evidence>
<dbReference type="GO" id="GO:0019521">
    <property type="term" value="P:D-gluconate metabolic process"/>
    <property type="evidence" value="ECO:0007669"/>
    <property type="project" value="UniProtKB-KW"/>
</dbReference>
<dbReference type="InterPro" id="IPR006114">
    <property type="entry name" value="6PGDH_C"/>
</dbReference>
<dbReference type="PANTHER" id="PTHR11811">
    <property type="entry name" value="6-PHOSPHOGLUCONATE DEHYDROGENASE"/>
    <property type="match status" value="1"/>
</dbReference>
<accession>A0AAW0Z5J6</accession>
<sequence>MADIDNDKVQDVEFGIVGSGSMGAGMTLLFSEHGSKIGCYDYDGDAVQALMDEAKKDDSVDESLVHGFTSLEKLVNAFPKADSKSDTSSGAENEERSKKPRVFVLSLPHGKPVDGILDELLPLLEKGDMIIDGGNEWWEETERRQRKTKEKGVEWIGMGVSGGYQAARHGPSMSPGCSPEAWDYLKPYLEKWAAKAPNGEPCVLHMGGGGAGHYVKMIHNGIEHAHLSILCEIRSLLKHQLGYTNDEISVLFESWWKEGPLRGNFLVGIGYKGLKFKDGDGLHEEEGIVEGMEDKVTQDVDKSEGTGTWSTKEIGERHVAAPAIAASHQLRIISADKFERLEVAKNLNVPQPSEAEEKKLDKEKKDELLKTIHSAVYGAMLSAFVQGLNIITRASKDEKWGISLSNCLKIWRAGCIIQSDAIAEFLLPLVEKFPPSEPLNLLRAAPEIAQELARTYEALKKVCLIALETDAVAPALSASLEYLKAVGGKNLPTDFEEMELDYFGHHNYDLKSEPGKGHEKGNYHTEFSRMPGV</sequence>
<dbReference type="GO" id="GO:0004616">
    <property type="term" value="F:phosphogluconate dehydrogenase (decarboxylating) activity"/>
    <property type="evidence" value="ECO:0007669"/>
    <property type="project" value="UniProtKB-EC"/>
</dbReference>
<dbReference type="Pfam" id="PF03446">
    <property type="entry name" value="NAD_binding_2"/>
    <property type="match status" value="1"/>
</dbReference>
<dbReference type="AlphaFoldDB" id="A0AAW0Z5J6"/>
<dbReference type="Gene3D" id="1.10.1040.10">
    <property type="entry name" value="N-(1-d-carboxylethyl)-l-norvaline Dehydrogenase, domain 2"/>
    <property type="match status" value="1"/>
</dbReference>
<organism evidence="9 10">
    <name type="scientific">Kwoniella newhampshirensis</name>
    <dbReference type="NCBI Taxonomy" id="1651941"/>
    <lineage>
        <taxon>Eukaryota</taxon>
        <taxon>Fungi</taxon>
        <taxon>Dikarya</taxon>
        <taxon>Basidiomycota</taxon>
        <taxon>Agaricomycotina</taxon>
        <taxon>Tremellomycetes</taxon>
        <taxon>Tremellales</taxon>
        <taxon>Cryptococcaceae</taxon>
        <taxon>Kwoniella</taxon>
    </lineage>
</organism>
<dbReference type="Gene3D" id="3.40.50.720">
    <property type="entry name" value="NAD(P)-binding Rossmann-like Domain"/>
    <property type="match status" value="1"/>
</dbReference>
<feature type="region of interest" description="Disordered" evidence="7">
    <location>
        <begin position="513"/>
        <end position="533"/>
    </location>
</feature>
<evidence type="ECO:0000256" key="7">
    <source>
        <dbReference type="SAM" id="MobiDB-lite"/>
    </source>
</evidence>
<dbReference type="InterPro" id="IPR008927">
    <property type="entry name" value="6-PGluconate_DH-like_C_sf"/>
</dbReference>
<dbReference type="SUPFAM" id="SSF51735">
    <property type="entry name" value="NAD(P)-binding Rossmann-fold domains"/>
    <property type="match status" value="1"/>
</dbReference>
<evidence type="ECO:0000256" key="1">
    <source>
        <dbReference type="ARBA" id="ARBA00004874"/>
    </source>
</evidence>
<dbReference type="GO" id="GO:0050661">
    <property type="term" value="F:NADP binding"/>
    <property type="evidence" value="ECO:0007669"/>
    <property type="project" value="InterPro"/>
</dbReference>
<dbReference type="SMART" id="SM01350">
    <property type="entry name" value="6PGD"/>
    <property type="match status" value="1"/>
</dbReference>
<evidence type="ECO:0000256" key="2">
    <source>
        <dbReference type="ARBA" id="ARBA00008419"/>
    </source>
</evidence>
<gene>
    <name evidence="9" type="ORF">IAR55_001213</name>
</gene>
<name>A0AAW0Z5J6_9TREE</name>
<dbReference type="RefSeq" id="XP_066805541.1">
    <property type="nucleotide sequence ID" value="XM_066944340.1"/>
</dbReference>
<reference evidence="9 10" key="1">
    <citation type="journal article" date="2024" name="bioRxiv">
        <title>Comparative genomics of Cryptococcus and Kwoniella reveals pathogenesis evolution and contrasting karyotype dynamics via intercentromeric recombination or chromosome fusion.</title>
        <authorList>
            <person name="Coelho M.A."/>
            <person name="David-Palma M."/>
            <person name="Shea T."/>
            <person name="Bowers K."/>
            <person name="McGinley-Smith S."/>
            <person name="Mohammad A.W."/>
            <person name="Gnirke A."/>
            <person name="Yurkov A.M."/>
            <person name="Nowrousian M."/>
            <person name="Sun S."/>
            <person name="Cuomo C.A."/>
            <person name="Heitman J."/>
        </authorList>
    </citation>
    <scope>NUCLEOTIDE SEQUENCE [LARGE SCALE GENOMIC DNA]</scope>
    <source>
        <strain evidence="9 10">CBS 13917</strain>
    </source>
</reference>
<evidence type="ECO:0000256" key="5">
    <source>
        <dbReference type="ARBA" id="ARBA00023064"/>
    </source>
</evidence>
<evidence type="ECO:0000256" key="4">
    <source>
        <dbReference type="ARBA" id="ARBA00023002"/>
    </source>
</evidence>
<comment type="caution">
    <text evidence="9">The sequence shown here is derived from an EMBL/GenBank/DDBJ whole genome shotgun (WGS) entry which is preliminary data.</text>
</comment>
<dbReference type="InterPro" id="IPR036291">
    <property type="entry name" value="NAD(P)-bd_dom_sf"/>
</dbReference>
<dbReference type="InterPro" id="IPR013328">
    <property type="entry name" value="6PGD_dom2"/>
</dbReference>
<feature type="compositionally biased region" description="Basic and acidic residues" evidence="7">
    <location>
        <begin position="513"/>
        <end position="527"/>
    </location>
</feature>
<dbReference type="Pfam" id="PF00393">
    <property type="entry name" value="6PGD"/>
    <property type="match status" value="1"/>
</dbReference>
<dbReference type="GeneID" id="92178472"/>
<dbReference type="EMBL" id="JBCAWK010000002">
    <property type="protein sequence ID" value="KAK8866062.1"/>
    <property type="molecule type" value="Genomic_DNA"/>
</dbReference>
<evidence type="ECO:0000256" key="3">
    <source>
        <dbReference type="ARBA" id="ARBA00013011"/>
    </source>
</evidence>
<evidence type="ECO:0000313" key="10">
    <source>
        <dbReference type="Proteomes" id="UP001388673"/>
    </source>
</evidence>
<evidence type="ECO:0000256" key="6">
    <source>
        <dbReference type="ARBA" id="ARBA00023126"/>
    </source>
</evidence>
<keyword evidence="6" id="KW-0570">Pentose shunt</keyword>
<dbReference type="KEGG" id="kne:92178472"/>
<proteinExistence type="inferred from homology"/>
<dbReference type="GO" id="GO:0006098">
    <property type="term" value="P:pentose-phosphate shunt"/>
    <property type="evidence" value="ECO:0007669"/>
    <property type="project" value="UniProtKB-KW"/>
</dbReference>
<feature type="domain" description="6-phosphogluconate dehydrogenase C-terminal" evidence="8">
    <location>
        <begin position="212"/>
        <end position="528"/>
    </location>
</feature>
<keyword evidence="4" id="KW-0560">Oxidoreductase</keyword>
<dbReference type="InterPro" id="IPR006183">
    <property type="entry name" value="Pgluconate_DH"/>
</dbReference>
<dbReference type="Proteomes" id="UP001388673">
    <property type="component" value="Unassembled WGS sequence"/>
</dbReference>
<dbReference type="EC" id="1.1.1.44" evidence="3"/>
<keyword evidence="10" id="KW-1185">Reference proteome</keyword>